<dbReference type="CDD" id="cd03257">
    <property type="entry name" value="ABC_NikE_OppD_transporters"/>
    <property type="match status" value="1"/>
</dbReference>
<dbReference type="Pfam" id="PF08352">
    <property type="entry name" value="oligo_HPY"/>
    <property type="match status" value="1"/>
</dbReference>
<dbReference type="EMBL" id="BMAQ01000012">
    <property type="protein sequence ID" value="GFR38143.1"/>
    <property type="molecule type" value="Genomic_DNA"/>
</dbReference>
<evidence type="ECO:0000256" key="3">
    <source>
        <dbReference type="ARBA" id="ARBA00022741"/>
    </source>
</evidence>
<dbReference type="InterPro" id="IPR017871">
    <property type="entry name" value="ABC_transporter-like_CS"/>
</dbReference>
<dbReference type="Proteomes" id="UP000654993">
    <property type="component" value="Unassembled WGS sequence"/>
</dbReference>
<dbReference type="PROSITE" id="PS00211">
    <property type="entry name" value="ABC_TRANSPORTER_1"/>
    <property type="match status" value="1"/>
</dbReference>
<dbReference type="PROSITE" id="PS50893">
    <property type="entry name" value="ABC_TRANSPORTER_2"/>
    <property type="match status" value="1"/>
</dbReference>
<dbReference type="GO" id="GO:0015833">
    <property type="term" value="P:peptide transport"/>
    <property type="evidence" value="ECO:0007669"/>
    <property type="project" value="InterPro"/>
</dbReference>
<dbReference type="SUPFAM" id="SSF52540">
    <property type="entry name" value="P-loop containing nucleoside triphosphate hydrolases"/>
    <property type="match status" value="1"/>
</dbReference>
<evidence type="ECO:0000259" key="6">
    <source>
        <dbReference type="PROSITE" id="PS50893"/>
    </source>
</evidence>
<dbReference type="GO" id="GO:0016887">
    <property type="term" value="F:ATP hydrolysis activity"/>
    <property type="evidence" value="ECO:0007669"/>
    <property type="project" value="InterPro"/>
</dbReference>
<evidence type="ECO:0000256" key="5">
    <source>
        <dbReference type="SAM" id="MobiDB-lite"/>
    </source>
</evidence>
<dbReference type="InterPro" id="IPR003439">
    <property type="entry name" value="ABC_transporter-like_ATP-bd"/>
</dbReference>
<sequence length="355" mass="39935">MNMEMDIDNQMKTNRKPDRETDQEMGQEPILKLKAVKKYFPIKKGLFSLTVGHVKAVDDISLDIYRGETFGLVGESGCGKSTLGRVILRLQKPTEGDILFNDRSILSMDKNELRQLRQQMQIIFQDPFGSLNPRFPVMDIIGEPLKVHTRMTRNEIDQRVVELMELVGLDPSRRYRYPHEFSGGQRQRIGIARAIALNPQFILADEAVSALDVSVQSQVLNLLMKLQKELGLTILFIAHGLHVVRHISDRVGVMYLGKIVEVASSDDVFASPLHPYTAALLSANPVPNPHVRRERIVLSGDVPSPANPPKGCRFHPRCPFVQERCKHEAPELIEVVAGRQVACHYPLMDKGVSHG</sequence>
<dbReference type="NCBIfam" id="NF008453">
    <property type="entry name" value="PRK11308.1"/>
    <property type="match status" value="1"/>
</dbReference>
<protein>
    <submittedName>
        <fullName evidence="7">ABC transporter ATP-binding protein</fullName>
    </submittedName>
</protein>
<dbReference type="InterPro" id="IPR003593">
    <property type="entry name" value="AAA+_ATPase"/>
</dbReference>
<dbReference type="GO" id="GO:0005524">
    <property type="term" value="F:ATP binding"/>
    <property type="evidence" value="ECO:0007669"/>
    <property type="project" value="UniProtKB-KW"/>
</dbReference>
<accession>A0A916QEV3</accession>
<evidence type="ECO:0000313" key="7">
    <source>
        <dbReference type="EMBL" id="GFR38143.1"/>
    </source>
</evidence>
<dbReference type="InterPro" id="IPR050319">
    <property type="entry name" value="ABC_transp_ATP-bind"/>
</dbReference>
<dbReference type="GO" id="GO:0055085">
    <property type="term" value="P:transmembrane transport"/>
    <property type="evidence" value="ECO:0007669"/>
    <property type="project" value="UniProtKB-ARBA"/>
</dbReference>
<dbReference type="NCBIfam" id="TIGR01727">
    <property type="entry name" value="oligo_HPY"/>
    <property type="match status" value="1"/>
</dbReference>
<dbReference type="InterPro" id="IPR013563">
    <property type="entry name" value="Oligopep_ABC_C"/>
</dbReference>
<evidence type="ECO:0000256" key="1">
    <source>
        <dbReference type="ARBA" id="ARBA00005417"/>
    </source>
</evidence>
<dbReference type="Pfam" id="PF00005">
    <property type="entry name" value="ABC_tran"/>
    <property type="match status" value="1"/>
</dbReference>
<proteinExistence type="inferred from homology"/>
<reference evidence="7" key="1">
    <citation type="submission" date="2020-08" db="EMBL/GenBank/DDBJ databases">
        <authorList>
            <person name="Uke A."/>
            <person name="Chhe C."/>
            <person name="Baramee S."/>
            <person name="Kosugi A."/>
        </authorList>
    </citation>
    <scope>NUCLEOTIDE SEQUENCE</scope>
    <source>
        <strain evidence="7">DA-C8</strain>
    </source>
</reference>
<evidence type="ECO:0000256" key="4">
    <source>
        <dbReference type="ARBA" id="ARBA00022840"/>
    </source>
</evidence>
<dbReference type="Gene3D" id="3.40.50.300">
    <property type="entry name" value="P-loop containing nucleotide triphosphate hydrolases"/>
    <property type="match status" value="1"/>
</dbReference>
<dbReference type="PANTHER" id="PTHR43776">
    <property type="entry name" value="TRANSPORT ATP-BINDING PROTEIN"/>
    <property type="match status" value="1"/>
</dbReference>
<dbReference type="SMART" id="SM00382">
    <property type="entry name" value="AAA"/>
    <property type="match status" value="1"/>
</dbReference>
<dbReference type="FunFam" id="3.40.50.300:FF:000016">
    <property type="entry name" value="Oligopeptide ABC transporter ATP-binding component"/>
    <property type="match status" value="1"/>
</dbReference>
<keyword evidence="8" id="KW-1185">Reference proteome</keyword>
<keyword evidence="4 7" id="KW-0067">ATP-binding</keyword>
<feature type="region of interest" description="Disordered" evidence="5">
    <location>
        <begin position="1"/>
        <end position="27"/>
    </location>
</feature>
<dbReference type="PANTHER" id="PTHR43776:SF7">
    <property type="entry name" value="D,D-DIPEPTIDE TRANSPORT ATP-BINDING PROTEIN DDPF-RELATED"/>
    <property type="match status" value="1"/>
</dbReference>
<organism evidence="7 8">
    <name type="scientific">Insulibacter thermoxylanivorax</name>
    <dbReference type="NCBI Taxonomy" id="2749268"/>
    <lineage>
        <taxon>Bacteria</taxon>
        <taxon>Bacillati</taxon>
        <taxon>Bacillota</taxon>
        <taxon>Bacilli</taxon>
        <taxon>Bacillales</taxon>
        <taxon>Paenibacillaceae</taxon>
        <taxon>Insulibacter</taxon>
    </lineage>
</organism>
<keyword evidence="2" id="KW-0813">Transport</keyword>
<dbReference type="AlphaFoldDB" id="A0A916QEV3"/>
<comment type="similarity">
    <text evidence="1">Belongs to the ABC transporter superfamily.</text>
</comment>
<reference evidence="7" key="2">
    <citation type="journal article" date="2021" name="Data Brief">
        <title>Draft genome sequence data of the facultative, thermophilic, xylanolytic bacterium Paenibacillus sp. strain DA-C8.</title>
        <authorList>
            <person name="Chhe C."/>
            <person name="Uke A."/>
            <person name="Baramee S."/>
            <person name="Ungkulpasvich U."/>
            <person name="Tachaapaikoon C."/>
            <person name="Pason P."/>
            <person name="Waeonukul R."/>
            <person name="Ratanakhanokchai K."/>
            <person name="Kosugi A."/>
        </authorList>
    </citation>
    <scope>NUCLEOTIDE SEQUENCE</scope>
    <source>
        <strain evidence="7">DA-C8</strain>
    </source>
</reference>
<evidence type="ECO:0000313" key="8">
    <source>
        <dbReference type="Proteomes" id="UP000654993"/>
    </source>
</evidence>
<evidence type="ECO:0000256" key="2">
    <source>
        <dbReference type="ARBA" id="ARBA00022448"/>
    </source>
</evidence>
<name>A0A916QEV3_9BACL</name>
<feature type="domain" description="ABC transporter" evidence="6">
    <location>
        <begin position="31"/>
        <end position="281"/>
    </location>
</feature>
<gene>
    <name evidence="7" type="ORF">PRECH8_14390</name>
</gene>
<comment type="caution">
    <text evidence="7">The sequence shown here is derived from an EMBL/GenBank/DDBJ whole genome shotgun (WGS) entry which is preliminary data.</text>
</comment>
<keyword evidence="3" id="KW-0547">Nucleotide-binding</keyword>
<dbReference type="InterPro" id="IPR027417">
    <property type="entry name" value="P-loop_NTPase"/>
</dbReference>